<evidence type="ECO:0000313" key="2">
    <source>
        <dbReference type="Proteomes" id="UP000659124"/>
    </source>
</evidence>
<dbReference type="InterPro" id="IPR004027">
    <property type="entry name" value="SEC_C_motif"/>
</dbReference>
<reference evidence="1 2" key="1">
    <citation type="submission" date="2020-09" db="EMBL/GenBank/DDBJ databases">
        <title>Genome sequences of type strains of Chitinophaga qingshengii and Chitinophaga varians.</title>
        <authorList>
            <person name="Kittiwongwattana C."/>
        </authorList>
    </citation>
    <scope>NUCLEOTIDE SEQUENCE [LARGE SCALE GENOMIC DNA]</scope>
    <source>
        <strain evidence="1 2">JCM 30026</strain>
    </source>
</reference>
<proteinExistence type="predicted"/>
<gene>
    <name evidence="1" type="ORF">ICL07_07015</name>
</gene>
<dbReference type="Pfam" id="PF02810">
    <property type="entry name" value="SEC-C"/>
    <property type="match status" value="1"/>
</dbReference>
<name>A0ABR7THY2_9BACT</name>
<protein>
    <submittedName>
        <fullName evidence="1">SEC-C domain-containing protein</fullName>
    </submittedName>
</protein>
<dbReference type="Proteomes" id="UP000659124">
    <property type="component" value="Unassembled WGS sequence"/>
</dbReference>
<organism evidence="1 2">
    <name type="scientific">Chitinophaga qingshengii</name>
    <dbReference type="NCBI Taxonomy" id="1569794"/>
    <lineage>
        <taxon>Bacteria</taxon>
        <taxon>Pseudomonadati</taxon>
        <taxon>Bacteroidota</taxon>
        <taxon>Chitinophagia</taxon>
        <taxon>Chitinophagales</taxon>
        <taxon>Chitinophagaceae</taxon>
        <taxon>Chitinophaga</taxon>
    </lineage>
</organism>
<dbReference type="EMBL" id="JACVFC010000001">
    <property type="protein sequence ID" value="MBC9930121.1"/>
    <property type="molecule type" value="Genomic_DNA"/>
</dbReference>
<dbReference type="SUPFAM" id="SSF103642">
    <property type="entry name" value="Sec-C motif"/>
    <property type="match status" value="1"/>
</dbReference>
<comment type="caution">
    <text evidence="1">The sequence shown here is derived from an EMBL/GenBank/DDBJ whole genome shotgun (WGS) entry which is preliminary data.</text>
</comment>
<evidence type="ECO:0000313" key="1">
    <source>
        <dbReference type="EMBL" id="MBC9930121.1"/>
    </source>
</evidence>
<sequence length="1250" mass="139726">MGYSLNAPCPCGSGKKYKRCCVNKKAVTATPKPKVTKHPLLGKLVDGNSHHLLTSLAGLQLHALNHGKNVRLEQLVTEYLPLFEAEDGKPTLNYGKIKHVVENYKDGKSYEDPPLSPFTENVIFIGGNFTVLPGIASAQSELLGQLLFCTMTNRALPENFRSNVGMTAGAMLILSDMIAEKAGLGRYETVDSNATPRDIDVPDAHRLEALAKAVTIDKQEYEDRCHQKGYEPTPIKQFLIDVGDPAIGTATEDPYITRKMVLETHQTYICVGPTTIVSGLVHYIYEQADLYNTRDELMADYYQGVGVTVNEAFLKMGLRPVEVPIPAAPPDLAVLDNIFQFDRQKYAHICIVQAQGADTNAIAAHADRVAQAIKAGYKPGDAEVFTIYVLPEIGMQFMFSINEAPNADHTLYFTLSELEAVAYHKDTDNLTLWKFAKAYKYARSRTGIINTEGLLEAYVTYYENQGSILPSDDAVSKGGALLIPMAGSAGFRQKVKIYRDEHSILKYGGSGLVTAMVRRYRGYGPIFFGPRTEHELALALDLYDKPIWAISEQESQGNNDTLGGQICEAVLFWLMKMQGELQPWLEGIDLPVIEINVTVDDAVVDPGSIDSTKVDRSDTNIVCTSSNRKLDLYVPAGILDLTAAADNRADRALMTAVLTGLNGLPRSGALPVLTDIEMVAMIERTMVPPNAKMLLYVDVIHNIRVDPRNLPNMRYLQDADVSMVLDQMVGWLGAGYAIPEKIDKAKDKVQVINDVVSTLNQQLTDEINKYNGTELIEYLVTRNEKAIQTREFREVYIPARIACFSSFKEELDKFKKQGKLLVPTALAYRSLIEYVASNPPRGNKRPNVDNVDYLVALMDAVNDWGTLSDTIHLKLDDPEMGLLPSGRIGVDKTFDRTFNERYRHARMETEVFKIQEDFNDVYLPTTKTSTATPTKESLELDAATAAEFGITLTQLAKLFGVLVDVGIADGKPCVSVDEATLVAMLVKAIPELPEEQIRATLDLLSLQQRPQIDKPVAPYKYPDIAPWRYNRSLSYLRRPLVRMQEGNKQVYRYGYRHLFDVLHNLQAMIGMGKLIAQSAAMKTFMGEMTNQRGKEFSNAVRQWFVDHTDFYVVSHEVKIEKGKHLDADKNYGDVDVLVVDKTNKIIYPLECKAIYGARNAFEMKSEVDRYLGTPGKEAEARIGMHVARDQWLHDNYDKLAAFLKLDDTYQIRSMMVTAEPIPLPLLKELDMKLPFTDYVKLRMKGTDALK</sequence>
<keyword evidence="2" id="KW-1185">Reference proteome</keyword>
<accession>A0ABR7THY2</accession>